<dbReference type="STRING" id="1197717.BED41_14840"/>
<dbReference type="SUPFAM" id="SSF46689">
    <property type="entry name" value="Homeodomain-like"/>
    <property type="match status" value="2"/>
</dbReference>
<feature type="domain" description="HTH araC/xylS-type" evidence="4">
    <location>
        <begin position="180"/>
        <end position="277"/>
    </location>
</feature>
<dbReference type="Pfam" id="PF02311">
    <property type="entry name" value="AraC_binding"/>
    <property type="match status" value="1"/>
</dbReference>
<dbReference type="Pfam" id="PF12833">
    <property type="entry name" value="HTH_18"/>
    <property type="match status" value="1"/>
</dbReference>
<keyword evidence="1" id="KW-0805">Transcription regulation</keyword>
<gene>
    <name evidence="5" type="ORF">BED41_14840</name>
</gene>
<dbReference type="AlphaFoldDB" id="A0A1B2I8K5"/>
<dbReference type="PROSITE" id="PS01124">
    <property type="entry name" value="HTH_ARAC_FAMILY_2"/>
    <property type="match status" value="1"/>
</dbReference>
<dbReference type="GeneID" id="83059122"/>
<proteinExistence type="predicted"/>
<dbReference type="InterPro" id="IPR018060">
    <property type="entry name" value="HTH_AraC"/>
</dbReference>
<dbReference type="GO" id="GO:0043565">
    <property type="term" value="F:sequence-specific DNA binding"/>
    <property type="evidence" value="ECO:0007669"/>
    <property type="project" value="InterPro"/>
</dbReference>
<keyword evidence="6" id="KW-1185">Reference proteome</keyword>
<dbReference type="InterPro" id="IPR003313">
    <property type="entry name" value="AraC-bd"/>
</dbReference>
<dbReference type="OrthoDB" id="5339at2"/>
<keyword evidence="3" id="KW-0804">Transcription</keyword>
<evidence type="ECO:0000256" key="3">
    <source>
        <dbReference type="ARBA" id="ARBA00023163"/>
    </source>
</evidence>
<evidence type="ECO:0000313" key="6">
    <source>
        <dbReference type="Proteomes" id="UP000093044"/>
    </source>
</evidence>
<organism evidence="5 6">
    <name type="scientific">Cloacibacillus porcorum</name>
    <dbReference type="NCBI Taxonomy" id="1197717"/>
    <lineage>
        <taxon>Bacteria</taxon>
        <taxon>Thermotogati</taxon>
        <taxon>Synergistota</taxon>
        <taxon>Synergistia</taxon>
        <taxon>Synergistales</taxon>
        <taxon>Synergistaceae</taxon>
        <taxon>Cloacibacillus</taxon>
    </lineage>
</organism>
<dbReference type="InterPro" id="IPR018062">
    <property type="entry name" value="HTH_AraC-typ_CS"/>
</dbReference>
<dbReference type="InterPro" id="IPR009057">
    <property type="entry name" value="Homeodomain-like_sf"/>
</dbReference>
<dbReference type="GO" id="GO:0003700">
    <property type="term" value="F:DNA-binding transcription factor activity"/>
    <property type="evidence" value="ECO:0007669"/>
    <property type="project" value="InterPro"/>
</dbReference>
<evidence type="ECO:0000256" key="1">
    <source>
        <dbReference type="ARBA" id="ARBA00023015"/>
    </source>
</evidence>
<dbReference type="KEGG" id="cpor:BED41_14840"/>
<sequence length="281" mass="31978">MAGKRSSQLKKIIKRYWRSHLSDDIRFLAAASADDLQRDNLPKPHFHNTFTMSALEDGSLPISFHNGTVILHPGEILIIGHNIPHMVDLAHIDDACYYRTATINENLLDSSLLAKIKEAENTVSKISDKSLWEKFVSEQRNIESGDSYEINAMRHLSETMLSEISKNVLLRFQVSSPYIRQIMRYMEDNYMSSISIEELSKVVNLSPFHFTRLFKQEAGMSPHAYITQLRVNRAQDLILRGESLLGIAYELGFADQSHFSRTFLKLTGVSPVKFNTASKAD</sequence>
<accession>A0A1B2I8K5</accession>
<dbReference type="PROSITE" id="PS00041">
    <property type="entry name" value="HTH_ARAC_FAMILY_1"/>
    <property type="match status" value="1"/>
</dbReference>
<dbReference type="EMBL" id="CP016757">
    <property type="protein sequence ID" value="ANZ46267.1"/>
    <property type="molecule type" value="Genomic_DNA"/>
</dbReference>
<evidence type="ECO:0000259" key="4">
    <source>
        <dbReference type="PROSITE" id="PS01124"/>
    </source>
</evidence>
<dbReference type="Gene3D" id="1.10.10.60">
    <property type="entry name" value="Homeodomain-like"/>
    <property type="match status" value="2"/>
</dbReference>
<dbReference type="PANTHER" id="PTHR46796">
    <property type="entry name" value="HTH-TYPE TRANSCRIPTIONAL ACTIVATOR RHAS-RELATED"/>
    <property type="match status" value="1"/>
</dbReference>
<dbReference type="Proteomes" id="UP000093044">
    <property type="component" value="Chromosome"/>
</dbReference>
<dbReference type="RefSeq" id="WP_066748095.1">
    <property type="nucleotide sequence ID" value="NZ_CP016757.1"/>
</dbReference>
<dbReference type="SMART" id="SM00342">
    <property type="entry name" value="HTH_ARAC"/>
    <property type="match status" value="1"/>
</dbReference>
<evidence type="ECO:0000256" key="2">
    <source>
        <dbReference type="ARBA" id="ARBA00023125"/>
    </source>
</evidence>
<dbReference type="InterPro" id="IPR050204">
    <property type="entry name" value="AraC_XylS_family_regulators"/>
</dbReference>
<name>A0A1B2I8K5_9BACT</name>
<evidence type="ECO:0000313" key="5">
    <source>
        <dbReference type="EMBL" id="ANZ46267.1"/>
    </source>
</evidence>
<reference evidence="5" key="1">
    <citation type="submission" date="2016-08" db="EMBL/GenBank/DDBJ databases">
        <title>Complete genome of Cloacibacillus porcorum.</title>
        <authorList>
            <person name="Looft T."/>
            <person name="Bayles D.O."/>
            <person name="Alt D.P."/>
        </authorList>
    </citation>
    <scope>NUCLEOTIDE SEQUENCE [LARGE SCALE GENOMIC DNA]</scope>
    <source>
        <strain evidence="5">CL-84</strain>
    </source>
</reference>
<protein>
    <recommendedName>
        <fullName evidence="4">HTH araC/xylS-type domain-containing protein</fullName>
    </recommendedName>
</protein>
<keyword evidence="2" id="KW-0238">DNA-binding</keyword>